<dbReference type="Proteomes" id="UP000467700">
    <property type="component" value="Unassembled WGS sequence"/>
</dbReference>
<sequence>MLTVGDGRLARRADSDNAPLRLPTELTTMIFEINRHSATGLLRPQWQLPASLRLLPSQLPMAVIPASIGREEDRTPPLLNQDQTRLERRPPDEQHLGPHPGEPRGQCLSLTSSEKDLPFSVSGAIVIIVVVLPMSGQSAGMRSRQPSSLMPPVLANFSNPQPAASSQQAALDGPSVEHDRGHVRTAGRNAGEASTPALGGNTKFTSVMSTVGTTDACHGPPPVAGSQCSTPPFPQHQHHQHHQQQHQQQLQVDHGVSAVVPYPPCPMPEVVTNLQQRISAYEDARARIASAERLAQAARAAGHRLLTDTCPPPENALPLRSSIPTSSSFVEFRVNVGGATNFDISTPATEAERCRAVRAKAQKEAQKEAQKDAKKKDPEEGPEEGIRSSPVVREVAEETQRLVPGVVVKRSRNRTDSPPPTEPYRPSEKALGKRKAVEILAEVDGVEFLDGDLPDDAEESTECQPVFKADEQCAKETPSSKPYPECNCTGVEHEVSCILDTVFASLSDPPTTTSTDAVEAGSTVGVVDFPELNYLAEGQDEPLDSSAHLEGFSFAEDPFGFELWPLS</sequence>
<protein>
    <submittedName>
        <fullName evidence="2">Uncharacterized protein</fullName>
    </submittedName>
</protein>
<feature type="region of interest" description="Disordered" evidence="1">
    <location>
        <begin position="221"/>
        <end position="247"/>
    </location>
</feature>
<feature type="compositionally biased region" description="Basic and acidic residues" evidence="1">
    <location>
        <begin position="355"/>
        <end position="379"/>
    </location>
</feature>
<accession>A0A8S0VT27</accession>
<organism evidence="2 3">
    <name type="scientific">Cyclocybe aegerita</name>
    <name type="common">Black poplar mushroom</name>
    <name type="synonym">Agrocybe aegerita</name>
    <dbReference type="NCBI Taxonomy" id="1973307"/>
    <lineage>
        <taxon>Eukaryota</taxon>
        <taxon>Fungi</taxon>
        <taxon>Dikarya</taxon>
        <taxon>Basidiomycota</taxon>
        <taxon>Agaricomycotina</taxon>
        <taxon>Agaricomycetes</taxon>
        <taxon>Agaricomycetidae</taxon>
        <taxon>Agaricales</taxon>
        <taxon>Agaricineae</taxon>
        <taxon>Bolbitiaceae</taxon>
        <taxon>Cyclocybe</taxon>
    </lineage>
</organism>
<keyword evidence="3" id="KW-1185">Reference proteome</keyword>
<feature type="compositionally biased region" description="Low complexity" evidence="1">
    <location>
        <begin position="160"/>
        <end position="170"/>
    </location>
</feature>
<name>A0A8S0VT27_CYCAE</name>
<evidence type="ECO:0000256" key="1">
    <source>
        <dbReference type="SAM" id="MobiDB-lite"/>
    </source>
</evidence>
<comment type="caution">
    <text evidence="2">The sequence shown here is derived from an EMBL/GenBank/DDBJ whole genome shotgun (WGS) entry which is preliminary data.</text>
</comment>
<evidence type="ECO:0000313" key="3">
    <source>
        <dbReference type="Proteomes" id="UP000467700"/>
    </source>
</evidence>
<feature type="region of interest" description="Disordered" evidence="1">
    <location>
        <begin position="355"/>
        <end position="430"/>
    </location>
</feature>
<proteinExistence type="predicted"/>
<feature type="region of interest" description="Disordered" evidence="1">
    <location>
        <begin position="138"/>
        <end position="202"/>
    </location>
</feature>
<dbReference type="AlphaFoldDB" id="A0A8S0VT27"/>
<feature type="compositionally biased region" description="Polar residues" evidence="1">
    <location>
        <begin position="138"/>
        <end position="148"/>
    </location>
</feature>
<evidence type="ECO:0000313" key="2">
    <source>
        <dbReference type="EMBL" id="CAA7259380.1"/>
    </source>
</evidence>
<feature type="region of interest" description="Disordered" evidence="1">
    <location>
        <begin position="67"/>
        <end position="109"/>
    </location>
</feature>
<gene>
    <name evidence="2" type="ORF">AAE3_LOCUS1803</name>
</gene>
<dbReference type="EMBL" id="CACVBS010000024">
    <property type="protein sequence ID" value="CAA7259380.1"/>
    <property type="molecule type" value="Genomic_DNA"/>
</dbReference>
<feature type="compositionally biased region" description="Basic and acidic residues" evidence="1">
    <location>
        <begin position="84"/>
        <end position="96"/>
    </location>
</feature>
<reference evidence="2 3" key="1">
    <citation type="submission" date="2020-01" db="EMBL/GenBank/DDBJ databases">
        <authorList>
            <person name="Gupta K D."/>
        </authorList>
    </citation>
    <scope>NUCLEOTIDE SEQUENCE [LARGE SCALE GENOMIC DNA]</scope>
</reference>